<gene>
    <name evidence="1" type="ORF">ALC53_07613</name>
</gene>
<evidence type="ECO:0000313" key="1">
    <source>
        <dbReference type="EMBL" id="KYM81972.1"/>
    </source>
</evidence>
<keyword evidence="2" id="KW-1185">Reference proteome</keyword>
<proteinExistence type="predicted"/>
<dbReference type="AlphaFoldDB" id="A0A195BCM8"/>
<name>A0A195BCM8_9HYME</name>
<evidence type="ECO:0008006" key="3">
    <source>
        <dbReference type="Google" id="ProtNLM"/>
    </source>
</evidence>
<reference evidence="1 2" key="1">
    <citation type="submission" date="2015-09" db="EMBL/GenBank/DDBJ databases">
        <title>Atta colombica WGS genome.</title>
        <authorList>
            <person name="Nygaard S."/>
            <person name="Hu H."/>
            <person name="Boomsma J."/>
            <person name="Zhang G."/>
        </authorList>
    </citation>
    <scope>NUCLEOTIDE SEQUENCE [LARGE SCALE GENOMIC DNA]</scope>
    <source>
        <strain evidence="1">Treedump-2</strain>
        <tissue evidence="1">Whole body</tissue>
    </source>
</reference>
<protein>
    <recommendedName>
        <fullName evidence="3">Peptidase aspartic putative domain-containing protein</fullName>
    </recommendedName>
</protein>
<accession>A0A195BCM8</accession>
<sequence length="151" mass="17712">MYSEFSAELDCLIMPVITEQLSQLRINTDSWNIPTELNLDPNFHTSGTIDIFTRDSRWVIGGELINTKFSNSKRCHITTIDLNQQLERFWSIEEILLHNQERLFTSQEKQREDFFLRTVKRNSDGRYIIRLPTDKSIRLGDSESIALSRDS</sequence>
<evidence type="ECO:0000313" key="2">
    <source>
        <dbReference type="Proteomes" id="UP000078540"/>
    </source>
</evidence>
<dbReference type="EMBL" id="KQ976526">
    <property type="protein sequence ID" value="KYM81972.1"/>
    <property type="molecule type" value="Genomic_DNA"/>
</dbReference>
<dbReference type="Proteomes" id="UP000078540">
    <property type="component" value="Unassembled WGS sequence"/>
</dbReference>
<organism evidence="1 2">
    <name type="scientific">Atta colombica</name>
    <dbReference type="NCBI Taxonomy" id="520822"/>
    <lineage>
        <taxon>Eukaryota</taxon>
        <taxon>Metazoa</taxon>
        <taxon>Ecdysozoa</taxon>
        <taxon>Arthropoda</taxon>
        <taxon>Hexapoda</taxon>
        <taxon>Insecta</taxon>
        <taxon>Pterygota</taxon>
        <taxon>Neoptera</taxon>
        <taxon>Endopterygota</taxon>
        <taxon>Hymenoptera</taxon>
        <taxon>Apocrita</taxon>
        <taxon>Aculeata</taxon>
        <taxon>Formicoidea</taxon>
        <taxon>Formicidae</taxon>
        <taxon>Myrmicinae</taxon>
        <taxon>Atta</taxon>
    </lineage>
</organism>
<dbReference type="STRING" id="520822.A0A195BCM8"/>